<dbReference type="Pfam" id="PF20181">
    <property type="entry name" value="DUF6544"/>
    <property type="match status" value="1"/>
</dbReference>
<accession>A0ABV1CJ17</accession>
<keyword evidence="2" id="KW-1185">Reference proteome</keyword>
<proteinExistence type="predicted"/>
<name>A0ABV1CJ17_9FIRM</name>
<protein>
    <submittedName>
        <fullName evidence="1">DUF6544 family protein</fullName>
    </submittedName>
</protein>
<dbReference type="EMBL" id="JBBNFW010000125">
    <property type="protein sequence ID" value="MEQ2412382.1"/>
    <property type="molecule type" value="Genomic_DNA"/>
</dbReference>
<gene>
    <name evidence="1" type="ORF">AAAX94_04960</name>
</gene>
<dbReference type="InterPro" id="IPR046674">
    <property type="entry name" value="DUF6544"/>
</dbReference>
<sequence>MDEACLATYLAESMFVPSILLQDYISFEEISDYEVKAIIRHGGQTASGIFAFNEQYEFVSFTTNDRAVSNTDGSMEYIPWSAVCGEYCISENGIKYLTRFQAIWNYPDGEFVYFDGVISTVSYDE</sequence>
<dbReference type="RefSeq" id="WP_021925587.1">
    <property type="nucleotide sequence ID" value="NZ_JBBNFW010000125.1"/>
</dbReference>
<comment type="caution">
    <text evidence="1">The sequence shown here is derived from an EMBL/GenBank/DDBJ whole genome shotgun (WGS) entry which is preliminary data.</text>
</comment>
<organism evidence="1 2">
    <name type="scientific">Blautia acetigignens</name>
    <dbReference type="NCBI Taxonomy" id="2981783"/>
    <lineage>
        <taxon>Bacteria</taxon>
        <taxon>Bacillati</taxon>
        <taxon>Bacillota</taxon>
        <taxon>Clostridia</taxon>
        <taxon>Lachnospirales</taxon>
        <taxon>Lachnospiraceae</taxon>
        <taxon>Blautia</taxon>
    </lineage>
</organism>
<dbReference type="Proteomes" id="UP001470752">
    <property type="component" value="Unassembled WGS sequence"/>
</dbReference>
<evidence type="ECO:0000313" key="2">
    <source>
        <dbReference type="Proteomes" id="UP001470752"/>
    </source>
</evidence>
<reference evidence="1 2" key="1">
    <citation type="submission" date="2024-04" db="EMBL/GenBank/DDBJ databases">
        <title>Human intestinal bacterial collection.</title>
        <authorList>
            <person name="Pauvert C."/>
            <person name="Hitch T.C.A."/>
            <person name="Clavel T."/>
        </authorList>
    </citation>
    <scope>NUCLEOTIDE SEQUENCE [LARGE SCALE GENOMIC DNA]</scope>
    <source>
        <strain evidence="1 2">CLA-AA-H161</strain>
    </source>
</reference>
<evidence type="ECO:0000313" key="1">
    <source>
        <dbReference type="EMBL" id="MEQ2412382.1"/>
    </source>
</evidence>